<dbReference type="RefSeq" id="WP_192461739.1">
    <property type="nucleotide sequence ID" value="NZ_JACYFJ010000002.1"/>
</dbReference>
<comment type="caution">
    <text evidence="3">The sequence shown here is derived from an EMBL/GenBank/DDBJ whole genome shotgun (WGS) entry which is preliminary data.</text>
</comment>
<keyword evidence="4" id="KW-1185">Reference proteome</keyword>
<dbReference type="InterPro" id="IPR020568">
    <property type="entry name" value="Ribosomal_Su5_D2-typ_SF"/>
</dbReference>
<comment type="similarity">
    <text evidence="1">Belongs to the IMPACT family.</text>
</comment>
<evidence type="ECO:0000256" key="1">
    <source>
        <dbReference type="ARBA" id="ARBA00007665"/>
    </source>
</evidence>
<dbReference type="EMBL" id="JBHSAW010000010">
    <property type="protein sequence ID" value="MFC4097018.1"/>
    <property type="molecule type" value="Genomic_DNA"/>
</dbReference>
<evidence type="ECO:0000313" key="4">
    <source>
        <dbReference type="Proteomes" id="UP001595814"/>
    </source>
</evidence>
<protein>
    <submittedName>
        <fullName evidence="3">IMPACT family protein</fullName>
    </submittedName>
</protein>
<proteinExistence type="inferred from homology"/>
<sequence length="203" mass="22897">MEPSSDIFRTVEKASEEILFKEKKSKFYGSVFPIDTEEEVKQIIEELRKKHPSAGHICYAWQIGTQETRYRANDDGEPNNSAGMPIYGQIQSFEVTNVLVAVARIFGGTKLGVGGLISAYKTAAQTALEASKIIEKTLQSQFELTFAYDKMDIVMRTIKQKQLEILSQEMNLDCKLIISVRQRDASVTLQTFGGIHQVKIREI</sequence>
<dbReference type="SUPFAM" id="SSF54211">
    <property type="entry name" value="Ribosomal protein S5 domain 2-like"/>
    <property type="match status" value="1"/>
</dbReference>
<evidence type="ECO:0000313" key="3">
    <source>
        <dbReference type="EMBL" id="MFC4097018.1"/>
    </source>
</evidence>
<feature type="domain" description="Impact N-terminal" evidence="2">
    <location>
        <begin position="23"/>
        <end position="128"/>
    </location>
</feature>
<reference evidence="4" key="1">
    <citation type="journal article" date="2019" name="Int. J. Syst. Evol. Microbiol.">
        <title>The Global Catalogue of Microorganisms (GCM) 10K type strain sequencing project: providing services to taxonomists for standard genome sequencing and annotation.</title>
        <authorList>
            <consortium name="The Broad Institute Genomics Platform"/>
            <consortium name="The Broad Institute Genome Sequencing Center for Infectious Disease"/>
            <person name="Wu L."/>
            <person name="Ma J."/>
        </authorList>
    </citation>
    <scope>NUCLEOTIDE SEQUENCE [LARGE SCALE GENOMIC DNA]</scope>
    <source>
        <strain evidence="4">CECT 7477</strain>
    </source>
</reference>
<dbReference type="PANTHER" id="PTHR16301:SF20">
    <property type="entry name" value="IMPACT FAMILY MEMBER YIGZ"/>
    <property type="match status" value="1"/>
</dbReference>
<dbReference type="Proteomes" id="UP001595814">
    <property type="component" value="Unassembled WGS sequence"/>
</dbReference>
<accession>A0ABV8JQ50</accession>
<dbReference type="InterPro" id="IPR001498">
    <property type="entry name" value="Impact_N"/>
</dbReference>
<evidence type="ECO:0000259" key="2">
    <source>
        <dbReference type="Pfam" id="PF01205"/>
    </source>
</evidence>
<dbReference type="Pfam" id="PF01205">
    <property type="entry name" value="Impact_N"/>
    <property type="match status" value="1"/>
</dbReference>
<dbReference type="InterPro" id="IPR023582">
    <property type="entry name" value="Impact"/>
</dbReference>
<dbReference type="InterPro" id="IPR036956">
    <property type="entry name" value="Impact_N_sf"/>
</dbReference>
<dbReference type="Gene3D" id="3.30.230.30">
    <property type="entry name" value="Impact, N-terminal domain"/>
    <property type="match status" value="1"/>
</dbReference>
<organism evidence="3 4">
    <name type="scientific">Euzebyella saccharophila</name>
    <dbReference type="NCBI Taxonomy" id="679664"/>
    <lineage>
        <taxon>Bacteria</taxon>
        <taxon>Pseudomonadati</taxon>
        <taxon>Bacteroidota</taxon>
        <taxon>Flavobacteriia</taxon>
        <taxon>Flavobacteriales</taxon>
        <taxon>Flavobacteriaceae</taxon>
        <taxon>Euzebyella</taxon>
    </lineage>
</organism>
<gene>
    <name evidence="3" type="ORF">ACFOUT_14105</name>
</gene>
<name>A0ABV8JQ50_9FLAO</name>
<dbReference type="PANTHER" id="PTHR16301">
    <property type="entry name" value="IMPACT-RELATED"/>
    <property type="match status" value="1"/>
</dbReference>